<evidence type="ECO:0000256" key="8">
    <source>
        <dbReference type="ARBA" id="ARBA00023033"/>
    </source>
</evidence>
<evidence type="ECO:0000256" key="9">
    <source>
        <dbReference type="ARBA" id="ARBA00023136"/>
    </source>
</evidence>
<keyword evidence="8 11" id="KW-0503">Monooxygenase</keyword>
<dbReference type="SUPFAM" id="SSF48264">
    <property type="entry name" value="Cytochrome P450"/>
    <property type="match status" value="1"/>
</dbReference>
<keyword evidence="12" id="KW-0812">Transmembrane</keyword>
<evidence type="ECO:0000256" key="10">
    <source>
        <dbReference type="PIRSR" id="PIRSR602401-1"/>
    </source>
</evidence>
<keyword evidence="5 10" id="KW-0479">Metal-binding</keyword>
<protein>
    <recommendedName>
        <fullName evidence="14">Cytochrome P450</fullName>
    </recommendedName>
</protein>
<dbReference type="AlphaFoldDB" id="A0A2N9ETZ1"/>
<keyword evidence="12" id="KW-1133">Transmembrane helix</keyword>
<evidence type="ECO:0008006" key="14">
    <source>
        <dbReference type="Google" id="ProtNLM"/>
    </source>
</evidence>
<dbReference type="FunFam" id="1.10.630.10:FF:000011">
    <property type="entry name" value="Cytochrome P450 83B1"/>
    <property type="match status" value="1"/>
</dbReference>
<dbReference type="Gene3D" id="1.10.630.10">
    <property type="entry name" value="Cytochrome P450"/>
    <property type="match status" value="1"/>
</dbReference>
<dbReference type="GO" id="GO:0005506">
    <property type="term" value="F:iron ion binding"/>
    <property type="evidence" value="ECO:0007669"/>
    <property type="project" value="InterPro"/>
</dbReference>
<dbReference type="GO" id="GO:0016020">
    <property type="term" value="C:membrane"/>
    <property type="evidence" value="ECO:0007669"/>
    <property type="project" value="UniProtKB-SubCell"/>
</dbReference>
<dbReference type="InterPro" id="IPR036396">
    <property type="entry name" value="Cyt_P450_sf"/>
</dbReference>
<sequence>MPTMAWTWIILALVLLAYILQKYWAWKSNKKKKKLPPGPKGFPIFGNLHLLGEFPHRDLHKLAQKHGPIMHLRLGMVPTIVVSSPQAAELFLKTHDLVFASRPLIEASKHISYDQKSLAFAPYGSYWRNIRKMCTLELLSHLKTNSFKSMRKEELDLLIKFIQEAARDHVAVDLSAKVSSLSADMSCRLVFGKKYKDKEFDERGFKSVIQEGMQLAATPNMGDYIPYVASLDLQGLTKRMKAVSKIFDDFFEKIIDEHVQSKEENKTKDFVDVMLGIMGSEESEYRIERPNIKAIILDMLSASMDTSATAIDWIFTELIKHPRIMKKVQKELENVVGLERMVEESDLDSLEYLDMVVKETMRLHPVAPLLLPHESIEDCTINGYHIPRKARVMINVWAIGRDPNVWNEAEKFFPERFAGTNIDLRGRDFQLIPFGSGRRSCPGLQLGLTVVRLVVAQLVHCFDWELPNDMLPTELDMTEEFGLTTPRAQHLLVVPTYRLHK</sequence>
<dbReference type="InterPro" id="IPR001128">
    <property type="entry name" value="Cyt_P450"/>
</dbReference>
<keyword evidence="7 10" id="KW-0408">Iron</keyword>
<keyword evidence="4 10" id="KW-0349">Heme</keyword>
<evidence type="ECO:0000256" key="7">
    <source>
        <dbReference type="ARBA" id="ARBA00023004"/>
    </source>
</evidence>
<comment type="cofactor">
    <cofactor evidence="1 10">
        <name>heme</name>
        <dbReference type="ChEBI" id="CHEBI:30413"/>
    </cofactor>
</comment>
<accession>A0A2N9ETZ1</accession>
<evidence type="ECO:0000256" key="4">
    <source>
        <dbReference type="ARBA" id="ARBA00022617"/>
    </source>
</evidence>
<evidence type="ECO:0000256" key="12">
    <source>
        <dbReference type="SAM" id="Phobius"/>
    </source>
</evidence>
<dbReference type="EMBL" id="OIVN01000324">
    <property type="protein sequence ID" value="SPC78302.1"/>
    <property type="molecule type" value="Genomic_DNA"/>
</dbReference>
<keyword evidence="9 12" id="KW-0472">Membrane</keyword>
<evidence type="ECO:0000256" key="1">
    <source>
        <dbReference type="ARBA" id="ARBA00001971"/>
    </source>
</evidence>
<comment type="similarity">
    <text evidence="3 11">Belongs to the cytochrome P450 family.</text>
</comment>
<proteinExistence type="inferred from homology"/>
<evidence type="ECO:0000256" key="5">
    <source>
        <dbReference type="ARBA" id="ARBA00022723"/>
    </source>
</evidence>
<dbReference type="GO" id="GO:0004497">
    <property type="term" value="F:monooxygenase activity"/>
    <property type="evidence" value="ECO:0007669"/>
    <property type="project" value="UniProtKB-KW"/>
</dbReference>
<feature type="transmembrane region" description="Helical" evidence="12">
    <location>
        <begin position="6"/>
        <end position="25"/>
    </location>
</feature>
<evidence type="ECO:0000256" key="2">
    <source>
        <dbReference type="ARBA" id="ARBA00004370"/>
    </source>
</evidence>
<evidence type="ECO:0000313" key="13">
    <source>
        <dbReference type="EMBL" id="SPC78302.1"/>
    </source>
</evidence>
<gene>
    <name evidence="13" type="ORF">FSB_LOCUS6184</name>
</gene>
<organism evidence="13">
    <name type="scientific">Fagus sylvatica</name>
    <name type="common">Beechnut</name>
    <dbReference type="NCBI Taxonomy" id="28930"/>
    <lineage>
        <taxon>Eukaryota</taxon>
        <taxon>Viridiplantae</taxon>
        <taxon>Streptophyta</taxon>
        <taxon>Embryophyta</taxon>
        <taxon>Tracheophyta</taxon>
        <taxon>Spermatophyta</taxon>
        <taxon>Magnoliopsida</taxon>
        <taxon>eudicotyledons</taxon>
        <taxon>Gunneridae</taxon>
        <taxon>Pentapetalae</taxon>
        <taxon>rosids</taxon>
        <taxon>fabids</taxon>
        <taxon>Fagales</taxon>
        <taxon>Fagaceae</taxon>
        <taxon>Fagus</taxon>
    </lineage>
</organism>
<dbReference type="CDD" id="cd11072">
    <property type="entry name" value="CYP71-like"/>
    <property type="match status" value="1"/>
</dbReference>
<dbReference type="InterPro" id="IPR002401">
    <property type="entry name" value="Cyt_P450_E_grp-I"/>
</dbReference>
<name>A0A2N9ETZ1_FAGSY</name>
<dbReference type="PROSITE" id="PS00086">
    <property type="entry name" value="CYTOCHROME_P450"/>
    <property type="match status" value="1"/>
</dbReference>
<evidence type="ECO:0000256" key="11">
    <source>
        <dbReference type="RuleBase" id="RU000461"/>
    </source>
</evidence>
<evidence type="ECO:0000256" key="3">
    <source>
        <dbReference type="ARBA" id="ARBA00010617"/>
    </source>
</evidence>
<feature type="binding site" description="axial binding residue" evidence="10">
    <location>
        <position position="441"/>
    </location>
    <ligand>
        <name>heme</name>
        <dbReference type="ChEBI" id="CHEBI:30413"/>
    </ligand>
    <ligandPart>
        <name>Fe</name>
        <dbReference type="ChEBI" id="CHEBI:18248"/>
    </ligandPart>
</feature>
<dbReference type="PRINTS" id="PR00385">
    <property type="entry name" value="P450"/>
</dbReference>
<dbReference type="PRINTS" id="PR00463">
    <property type="entry name" value="EP450I"/>
</dbReference>
<comment type="subcellular location">
    <subcellularLocation>
        <location evidence="2">Membrane</location>
    </subcellularLocation>
</comment>
<dbReference type="GO" id="GO:0020037">
    <property type="term" value="F:heme binding"/>
    <property type="evidence" value="ECO:0007669"/>
    <property type="project" value="InterPro"/>
</dbReference>
<dbReference type="InterPro" id="IPR017972">
    <property type="entry name" value="Cyt_P450_CS"/>
</dbReference>
<evidence type="ECO:0000256" key="6">
    <source>
        <dbReference type="ARBA" id="ARBA00023002"/>
    </source>
</evidence>
<dbReference type="Pfam" id="PF00067">
    <property type="entry name" value="p450"/>
    <property type="match status" value="1"/>
</dbReference>
<reference evidence="13" key="1">
    <citation type="submission" date="2018-02" db="EMBL/GenBank/DDBJ databases">
        <authorList>
            <person name="Cohen D.B."/>
            <person name="Kent A.D."/>
        </authorList>
    </citation>
    <scope>NUCLEOTIDE SEQUENCE</scope>
</reference>
<dbReference type="PANTHER" id="PTHR47943:SF2">
    <property type="entry name" value="CYTOCHROME P450"/>
    <property type="match status" value="1"/>
</dbReference>
<keyword evidence="6 11" id="KW-0560">Oxidoreductase</keyword>
<dbReference type="GO" id="GO:0016705">
    <property type="term" value="F:oxidoreductase activity, acting on paired donors, with incorporation or reduction of molecular oxygen"/>
    <property type="evidence" value="ECO:0007669"/>
    <property type="project" value="InterPro"/>
</dbReference>
<dbReference type="PANTHER" id="PTHR47943">
    <property type="entry name" value="CYTOCHROME P450 93A3-LIKE"/>
    <property type="match status" value="1"/>
</dbReference>